<dbReference type="CDD" id="cd06222">
    <property type="entry name" value="RNase_H_like"/>
    <property type="match status" value="1"/>
</dbReference>
<evidence type="ECO:0000313" key="2">
    <source>
        <dbReference type="EMBL" id="WMV32253.1"/>
    </source>
</evidence>
<proteinExistence type="predicted"/>
<organism evidence="2 3">
    <name type="scientific">Solanum verrucosum</name>
    <dbReference type="NCBI Taxonomy" id="315347"/>
    <lineage>
        <taxon>Eukaryota</taxon>
        <taxon>Viridiplantae</taxon>
        <taxon>Streptophyta</taxon>
        <taxon>Embryophyta</taxon>
        <taxon>Tracheophyta</taxon>
        <taxon>Spermatophyta</taxon>
        <taxon>Magnoliopsida</taxon>
        <taxon>eudicotyledons</taxon>
        <taxon>Gunneridae</taxon>
        <taxon>Pentapetalae</taxon>
        <taxon>asterids</taxon>
        <taxon>lamiids</taxon>
        <taxon>Solanales</taxon>
        <taxon>Solanaceae</taxon>
        <taxon>Solanoideae</taxon>
        <taxon>Solaneae</taxon>
        <taxon>Solanum</taxon>
    </lineage>
</organism>
<dbReference type="GO" id="GO:0004523">
    <property type="term" value="F:RNA-DNA hybrid ribonuclease activity"/>
    <property type="evidence" value="ECO:0007669"/>
    <property type="project" value="InterPro"/>
</dbReference>
<keyword evidence="3" id="KW-1185">Reference proteome</keyword>
<gene>
    <name evidence="2" type="ORF">MTR67_025638</name>
</gene>
<protein>
    <recommendedName>
        <fullName evidence="1">Reverse transcriptase zinc-binding domain-containing protein</fullName>
    </recommendedName>
</protein>
<dbReference type="InterPro" id="IPR036397">
    <property type="entry name" value="RNaseH_sf"/>
</dbReference>
<feature type="domain" description="Reverse transcriptase zinc-binding" evidence="1">
    <location>
        <begin position="371"/>
        <end position="455"/>
    </location>
</feature>
<sequence>MFQVKEVAKIQCLANILSCKIENLPTTYLGMPLGNNHKELEIWDGIVEKTKKKLATWKTQYLSLGGRITMINSVLDALPTYIMSLFPLPAKVEDRLDKLRRDFLWLGNKEGKGIHLVKWQTAQLSKKSGGHGIKNLGLQNRCLLSKWLWRFGKEGQALWKDVIVSKYGQTDSWTSNTVTSTYEVSGHSNSMKKIMKVLRGYEMVSGQMINLDKSLFYLHEKSTPIYVLSAMNPPTCVINQQHRILQNSFGQIQQGLRISTGWHGIKCAIQKLKGAWGGDHYMMYQRLSLVKVGNSSFWFDNWTKQGALYHIEENAREEEVEVKDFSTTEGWNRDKLLQNLSTELADYIMENISPPKIQSSNDVAWWMTHSQVKSAWELMRAKHDQRRDYELIWNKELPFKINFFLWRVWKRRIAIDDNLKKMKINIVSRCWCCDRKEEETITHLFLTASIATKLWRDSRGDLIYAKAKGIGIATNIETETIAILSALRECLKRMLWNVIIETDSLSLKKIILKTWRIPWEIIEKVEEIRQLLQQTRATITHIFREGNCLADSLANIAIESQTNHEYHAWQELPLVGRKIINSDKAQISNYRIKTRRITHNDT</sequence>
<dbReference type="Gene3D" id="3.30.420.10">
    <property type="entry name" value="Ribonuclease H-like superfamily/Ribonuclease H"/>
    <property type="match status" value="1"/>
</dbReference>
<name>A0AAF0R177_SOLVR</name>
<reference evidence="2" key="1">
    <citation type="submission" date="2023-08" db="EMBL/GenBank/DDBJ databases">
        <title>A de novo genome assembly of Solanum verrucosum Schlechtendal, a Mexican diploid species geographically isolated from the other diploid A-genome species in potato relatives.</title>
        <authorList>
            <person name="Hosaka K."/>
        </authorList>
    </citation>
    <scope>NUCLEOTIDE SEQUENCE</scope>
    <source>
        <tissue evidence="2">Young leaves</tissue>
    </source>
</reference>
<dbReference type="InterPro" id="IPR044730">
    <property type="entry name" value="RNase_H-like_dom_plant"/>
</dbReference>
<dbReference type="PANTHER" id="PTHR33116:SF78">
    <property type="entry name" value="OS12G0587133 PROTEIN"/>
    <property type="match status" value="1"/>
</dbReference>
<dbReference type="Pfam" id="PF13966">
    <property type="entry name" value="zf-RVT"/>
    <property type="match status" value="1"/>
</dbReference>
<accession>A0AAF0R177</accession>
<evidence type="ECO:0000259" key="1">
    <source>
        <dbReference type="Pfam" id="PF13966"/>
    </source>
</evidence>
<dbReference type="InterPro" id="IPR012337">
    <property type="entry name" value="RNaseH-like_sf"/>
</dbReference>
<dbReference type="AlphaFoldDB" id="A0AAF0R177"/>
<dbReference type="Proteomes" id="UP001234989">
    <property type="component" value="Chromosome 6"/>
</dbReference>
<dbReference type="PANTHER" id="PTHR33116">
    <property type="entry name" value="REVERSE TRANSCRIPTASE ZINC-BINDING DOMAIN-CONTAINING PROTEIN-RELATED-RELATED"/>
    <property type="match status" value="1"/>
</dbReference>
<dbReference type="InterPro" id="IPR026960">
    <property type="entry name" value="RVT-Znf"/>
</dbReference>
<dbReference type="GO" id="GO:0003676">
    <property type="term" value="F:nucleic acid binding"/>
    <property type="evidence" value="ECO:0007669"/>
    <property type="project" value="InterPro"/>
</dbReference>
<dbReference type="EMBL" id="CP133617">
    <property type="protein sequence ID" value="WMV32253.1"/>
    <property type="molecule type" value="Genomic_DNA"/>
</dbReference>
<dbReference type="SUPFAM" id="SSF53098">
    <property type="entry name" value="Ribonuclease H-like"/>
    <property type="match status" value="1"/>
</dbReference>
<evidence type="ECO:0000313" key="3">
    <source>
        <dbReference type="Proteomes" id="UP001234989"/>
    </source>
</evidence>